<comment type="caution">
    <text evidence="1">The sequence shown here is derived from an EMBL/GenBank/DDBJ whole genome shotgun (WGS) entry which is preliminary data.</text>
</comment>
<gene>
    <name evidence="1" type="ORF">HPB49_007000</name>
</gene>
<sequence length="371" mass="41835">MDSHLLHLWKPKAGLEWMWQLRRWNTTLRRRMTQLNKEIETHVATLSRQNWESLCNRLEPNMSLPQTWNLFRHLIHSTQCKTHQKQIMTKLIHASEASPQELLQKIRGAARSTSTARLLNLGTHSRFQELAEATLTAQLTRLSGTATGRTLLCQLGIAPISHSTEAAPLPPGLYCHLVIPAIPKNMHPEHDGKHRADRAKALYKQYGDSSELAYVDVARYSSGSCMVLAVANNQARLLASGSSSQTHPKLQRRDILTHYRDTRRLYAPPALSLILTRASHWCRLQTHTAPYSILLHARYPDQFLSSCKVCGKPGDFLHVLLTCPTLPHAPSQTPAESHWETLLASSTATDQRLIIAAVMKRIAFQGPFFVP</sequence>
<dbReference type="Proteomes" id="UP000821865">
    <property type="component" value="Chromosome 8"/>
</dbReference>
<evidence type="ECO:0000313" key="1">
    <source>
        <dbReference type="EMBL" id="KAH7936997.1"/>
    </source>
</evidence>
<evidence type="ECO:0000313" key="2">
    <source>
        <dbReference type="Proteomes" id="UP000821865"/>
    </source>
</evidence>
<keyword evidence="2" id="KW-1185">Reference proteome</keyword>
<accession>A0ACB8C7Y6</accession>
<dbReference type="EMBL" id="CM023477">
    <property type="protein sequence ID" value="KAH7936997.1"/>
    <property type="molecule type" value="Genomic_DNA"/>
</dbReference>
<organism evidence="1 2">
    <name type="scientific">Dermacentor silvarum</name>
    <name type="common">Tick</name>
    <dbReference type="NCBI Taxonomy" id="543639"/>
    <lineage>
        <taxon>Eukaryota</taxon>
        <taxon>Metazoa</taxon>
        <taxon>Ecdysozoa</taxon>
        <taxon>Arthropoda</taxon>
        <taxon>Chelicerata</taxon>
        <taxon>Arachnida</taxon>
        <taxon>Acari</taxon>
        <taxon>Parasitiformes</taxon>
        <taxon>Ixodida</taxon>
        <taxon>Ixodoidea</taxon>
        <taxon>Ixodidae</taxon>
        <taxon>Rhipicephalinae</taxon>
        <taxon>Dermacentor</taxon>
    </lineage>
</organism>
<name>A0ACB8C7Y6_DERSI</name>
<proteinExistence type="predicted"/>
<reference evidence="1" key="1">
    <citation type="submission" date="2020-05" db="EMBL/GenBank/DDBJ databases">
        <title>Large-scale comparative analyses of tick genomes elucidate their genetic diversity and vector capacities.</title>
        <authorList>
            <person name="Jia N."/>
            <person name="Wang J."/>
            <person name="Shi W."/>
            <person name="Du L."/>
            <person name="Sun Y."/>
            <person name="Zhan W."/>
            <person name="Jiang J."/>
            <person name="Wang Q."/>
            <person name="Zhang B."/>
            <person name="Ji P."/>
            <person name="Sakyi L.B."/>
            <person name="Cui X."/>
            <person name="Yuan T."/>
            <person name="Jiang B."/>
            <person name="Yang W."/>
            <person name="Lam T.T.-Y."/>
            <person name="Chang Q."/>
            <person name="Ding S."/>
            <person name="Wang X."/>
            <person name="Zhu J."/>
            <person name="Ruan X."/>
            <person name="Zhao L."/>
            <person name="Wei J."/>
            <person name="Que T."/>
            <person name="Du C."/>
            <person name="Cheng J."/>
            <person name="Dai P."/>
            <person name="Han X."/>
            <person name="Huang E."/>
            <person name="Gao Y."/>
            <person name="Liu J."/>
            <person name="Shao H."/>
            <person name="Ye R."/>
            <person name="Li L."/>
            <person name="Wei W."/>
            <person name="Wang X."/>
            <person name="Wang C."/>
            <person name="Yang T."/>
            <person name="Huo Q."/>
            <person name="Li W."/>
            <person name="Guo W."/>
            <person name="Chen H."/>
            <person name="Zhou L."/>
            <person name="Ni X."/>
            <person name="Tian J."/>
            <person name="Zhou Y."/>
            <person name="Sheng Y."/>
            <person name="Liu T."/>
            <person name="Pan Y."/>
            <person name="Xia L."/>
            <person name="Li J."/>
            <person name="Zhao F."/>
            <person name="Cao W."/>
        </authorList>
    </citation>
    <scope>NUCLEOTIDE SEQUENCE</scope>
    <source>
        <strain evidence="1">Dsil-2018</strain>
    </source>
</reference>
<protein>
    <submittedName>
        <fullName evidence="1">Uncharacterized protein</fullName>
    </submittedName>
</protein>